<dbReference type="KEGG" id="fvr:FVEG_14750"/>
<dbReference type="VEuPathDB" id="FungiDB:FVEG_14750"/>
<reference evidence="2 3" key="1">
    <citation type="journal article" date="2010" name="Nature">
        <title>Comparative genomics reveals mobile pathogenicity chromosomes in Fusarium.</title>
        <authorList>
            <person name="Ma L.J."/>
            <person name="van der Does H.C."/>
            <person name="Borkovich K.A."/>
            <person name="Coleman J.J."/>
            <person name="Daboussi M.J."/>
            <person name="Di Pietro A."/>
            <person name="Dufresne M."/>
            <person name="Freitag M."/>
            <person name="Grabherr M."/>
            <person name="Henrissat B."/>
            <person name="Houterman P.M."/>
            <person name="Kang S."/>
            <person name="Shim W.B."/>
            <person name="Woloshuk C."/>
            <person name="Xie X."/>
            <person name="Xu J.R."/>
            <person name="Antoniw J."/>
            <person name="Baker S.E."/>
            <person name="Bluhm B.H."/>
            <person name="Breakspear A."/>
            <person name="Brown D.W."/>
            <person name="Butchko R.A."/>
            <person name="Chapman S."/>
            <person name="Coulson R."/>
            <person name="Coutinho P.M."/>
            <person name="Danchin E.G."/>
            <person name="Diener A."/>
            <person name="Gale L.R."/>
            <person name="Gardiner D.M."/>
            <person name="Goff S."/>
            <person name="Hammond-Kosack K.E."/>
            <person name="Hilburn K."/>
            <person name="Hua-Van A."/>
            <person name="Jonkers W."/>
            <person name="Kazan K."/>
            <person name="Kodira C.D."/>
            <person name="Koehrsen M."/>
            <person name="Kumar L."/>
            <person name="Lee Y.H."/>
            <person name="Li L."/>
            <person name="Manners J.M."/>
            <person name="Miranda-Saavedra D."/>
            <person name="Mukherjee M."/>
            <person name="Park G."/>
            <person name="Park J."/>
            <person name="Park S.Y."/>
            <person name="Proctor R.H."/>
            <person name="Regev A."/>
            <person name="Ruiz-Roldan M.C."/>
            <person name="Sain D."/>
            <person name="Sakthikumar S."/>
            <person name="Sykes S."/>
            <person name="Schwartz D.C."/>
            <person name="Turgeon B.G."/>
            <person name="Wapinski I."/>
            <person name="Yoder O."/>
            <person name="Young S."/>
            <person name="Zeng Q."/>
            <person name="Zhou S."/>
            <person name="Galagan J."/>
            <person name="Cuomo C.A."/>
            <person name="Kistler H.C."/>
            <person name="Rep M."/>
        </authorList>
    </citation>
    <scope>NUCLEOTIDE SEQUENCE [LARGE SCALE GENOMIC DNA]</scope>
    <source>
        <strain evidence="3">M3125 / FGSC 7600</strain>
    </source>
</reference>
<feature type="region of interest" description="Disordered" evidence="1">
    <location>
        <begin position="14"/>
        <end position="41"/>
    </location>
</feature>
<accession>W7LNZ2</accession>
<evidence type="ECO:0000313" key="2">
    <source>
        <dbReference type="EMBL" id="EWG37200.1"/>
    </source>
</evidence>
<dbReference type="EMBL" id="DS022242">
    <property type="protein sequence ID" value="EWG37200.1"/>
    <property type="molecule type" value="Genomic_DNA"/>
</dbReference>
<proteinExistence type="predicted"/>
<dbReference type="GeneID" id="30071626"/>
<gene>
    <name evidence="2" type="ORF">FVEG_14750</name>
</gene>
<dbReference type="EMBL" id="CM000578">
    <property type="protein sequence ID" value="EWG37200.1"/>
    <property type="molecule type" value="Genomic_DNA"/>
</dbReference>
<organism evidence="2 3">
    <name type="scientific">Gibberella moniliformis (strain M3125 / FGSC 7600)</name>
    <name type="common">Maize ear and stalk rot fungus</name>
    <name type="synonym">Fusarium verticillioides</name>
    <dbReference type="NCBI Taxonomy" id="334819"/>
    <lineage>
        <taxon>Eukaryota</taxon>
        <taxon>Fungi</taxon>
        <taxon>Dikarya</taxon>
        <taxon>Ascomycota</taxon>
        <taxon>Pezizomycotina</taxon>
        <taxon>Sordariomycetes</taxon>
        <taxon>Hypocreomycetidae</taxon>
        <taxon>Hypocreales</taxon>
        <taxon>Nectriaceae</taxon>
        <taxon>Fusarium</taxon>
        <taxon>Fusarium fujikuroi species complex</taxon>
    </lineage>
</organism>
<dbReference type="RefSeq" id="XP_018743391.1">
    <property type="nucleotide sequence ID" value="XM_018903722.1"/>
</dbReference>
<protein>
    <submittedName>
        <fullName evidence="2">Uncharacterized protein</fullName>
    </submittedName>
</protein>
<sequence>MELFAGPFTINLDPPSSTYPTIHGGDMTRALPAEQSKEEPI</sequence>
<evidence type="ECO:0000256" key="1">
    <source>
        <dbReference type="SAM" id="MobiDB-lite"/>
    </source>
</evidence>
<name>W7LNZ2_GIBM7</name>
<dbReference type="AlphaFoldDB" id="W7LNZ2"/>
<dbReference type="Proteomes" id="UP000009096">
    <property type="component" value="Chromosome 1"/>
</dbReference>
<evidence type="ECO:0000313" key="3">
    <source>
        <dbReference type="Proteomes" id="UP000009096"/>
    </source>
</evidence>
<keyword evidence="3" id="KW-1185">Reference proteome</keyword>